<feature type="region of interest" description="Disordered" evidence="13">
    <location>
        <begin position="487"/>
        <end position="536"/>
    </location>
</feature>
<dbReference type="GO" id="GO:0020037">
    <property type="term" value="F:heme binding"/>
    <property type="evidence" value="ECO:0007669"/>
    <property type="project" value="InterPro"/>
</dbReference>
<reference evidence="14" key="1">
    <citation type="submission" date="2025-08" db="UniProtKB">
        <authorList>
            <consortium name="Ensembl"/>
        </authorList>
    </citation>
    <scope>IDENTIFICATION</scope>
</reference>
<keyword evidence="15" id="KW-1185">Reference proteome</keyword>
<dbReference type="Proteomes" id="UP000472274">
    <property type="component" value="Unplaced"/>
</dbReference>
<evidence type="ECO:0000256" key="8">
    <source>
        <dbReference type="ARBA" id="ARBA00022848"/>
    </source>
</evidence>
<dbReference type="GO" id="GO:0019373">
    <property type="term" value="P:epoxygenase P450 pathway"/>
    <property type="evidence" value="ECO:0007669"/>
    <property type="project" value="TreeGrafter"/>
</dbReference>
<keyword evidence="10" id="KW-0408">Iron</keyword>
<dbReference type="GeneTree" id="ENSGT00940000155736"/>
<evidence type="ECO:0000313" key="14">
    <source>
        <dbReference type="Ensembl" id="ENSTMTP00000022459.1"/>
    </source>
</evidence>
<evidence type="ECO:0000256" key="11">
    <source>
        <dbReference type="ARBA" id="ARBA00023033"/>
    </source>
</evidence>
<evidence type="ECO:0000256" key="3">
    <source>
        <dbReference type="ARBA" id="ARBA00004406"/>
    </source>
</evidence>
<dbReference type="SUPFAM" id="SSF48264">
    <property type="entry name" value="Cytochrome P450"/>
    <property type="match status" value="1"/>
</dbReference>
<dbReference type="Ensembl" id="ENSTMTT00000023256.1">
    <property type="protein sequence ID" value="ENSTMTP00000022459.1"/>
    <property type="gene ID" value="ENSTMTG00000016419.1"/>
</dbReference>
<organism evidence="14 15">
    <name type="scientific">Terrapene triunguis</name>
    <name type="common">Three-toed box turtle</name>
    <dbReference type="NCBI Taxonomy" id="2587831"/>
    <lineage>
        <taxon>Eukaryota</taxon>
        <taxon>Metazoa</taxon>
        <taxon>Chordata</taxon>
        <taxon>Craniata</taxon>
        <taxon>Vertebrata</taxon>
        <taxon>Euteleostomi</taxon>
        <taxon>Archelosauria</taxon>
        <taxon>Testudinata</taxon>
        <taxon>Testudines</taxon>
        <taxon>Cryptodira</taxon>
        <taxon>Durocryptodira</taxon>
        <taxon>Testudinoidea</taxon>
        <taxon>Emydidae</taxon>
        <taxon>Terrapene</taxon>
    </lineage>
</organism>
<dbReference type="Pfam" id="PF00067">
    <property type="entry name" value="p450"/>
    <property type="match status" value="1"/>
</dbReference>
<dbReference type="InterPro" id="IPR050182">
    <property type="entry name" value="Cytochrome_P450_fam2"/>
</dbReference>
<keyword evidence="5" id="KW-0349">Heme</keyword>
<keyword evidence="12" id="KW-0472">Membrane</keyword>
<dbReference type="InterPro" id="IPR002401">
    <property type="entry name" value="Cyt_P450_E_grp-I"/>
</dbReference>
<accession>A0A674JTE5</accession>
<comment type="cofactor">
    <cofactor evidence="1">
        <name>heme</name>
        <dbReference type="ChEBI" id="CHEBI:30413"/>
    </cofactor>
</comment>
<dbReference type="GO" id="GO:0016712">
    <property type="term" value="F:oxidoreductase activity, acting on paired donors, with incorporation or reduction of molecular oxygen, reduced flavin or flavoprotein as one donor, and incorporation of one atom of oxygen"/>
    <property type="evidence" value="ECO:0007669"/>
    <property type="project" value="TreeGrafter"/>
</dbReference>
<evidence type="ECO:0000256" key="7">
    <source>
        <dbReference type="ARBA" id="ARBA00022824"/>
    </source>
</evidence>
<keyword evidence="6" id="KW-0479">Metal-binding</keyword>
<dbReference type="GO" id="GO:0008392">
    <property type="term" value="F:arachidonate epoxygenase activity"/>
    <property type="evidence" value="ECO:0007669"/>
    <property type="project" value="TreeGrafter"/>
</dbReference>
<dbReference type="Gene3D" id="1.10.630.10">
    <property type="entry name" value="Cytochrome P450"/>
    <property type="match status" value="1"/>
</dbReference>
<dbReference type="AlphaFoldDB" id="A0A674JTE5"/>
<dbReference type="FunFam" id="1.10.630.10:FF:000238">
    <property type="entry name" value="Cytochrome P450 2A6"/>
    <property type="match status" value="1"/>
</dbReference>
<keyword evidence="11" id="KW-0503">Monooxygenase</keyword>
<dbReference type="InterPro" id="IPR036396">
    <property type="entry name" value="Cyt_P450_sf"/>
</dbReference>
<keyword evidence="7" id="KW-0256">Endoplasmic reticulum</keyword>
<comment type="similarity">
    <text evidence="4">Belongs to the cytochrome P450 family.</text>
</comment>
<dbReference type="PANTHER" id="PTHR24300">
    <property type="entry name" value="CYTOCHROME P450 508A4-RELATED"/>
    <property type="match status" value="1"/>
</dbReference>
<dbReference type="InParanoid" id="A0A674JTE5"/>
<dbReference type="GO" id="GO:0006805">
    <property type="term" value="P:xenobiotic metabolic process"/>
    <property type="evidence" value="ECO:0007669"/>
    <property type="project" value="TreeGrafter"/>
</dbReference>
<dbReference type="GO" id="GO:0005506">
    <property type="term" value="F:iron ion binding"/>
    <property type="evidence" value="ECO:0007669"/>
    <property type="project" value="InterPro"/>
</dbReference>
<dbReference type="PRINTS" id="PR00463">
    <property type="entry name" value="EP450I"/>
</dbReference>
<proteinExistence type="inferred from homology"/>
<dbReference type="GO" id="GO:0005789">
    <property type="term" value="C:endoplasmic reticulum membrane"/>
    <property type="evidence" value="ECO:0007669"/>
    <property type="project" value="UniProtKB-SubCell"/>
</dbReference>
<evidence type="ECO:0000256" key="13">
    <source>
        <dbReference type="SAM" id="MobiDB-lite"/>
    </source>
</evidence>
<reference evidence="14" key="2">
    <citation type="submission" date="2025-09" db="UniProtKB">
        <authorList>
            <consortium name="Ensembl"/>
        </authorList>
    </citation>
    <scope>IDENTIFICATION</scope>
</reference>
<dbReference type="InterPro" id="IPR001128">
    <property type="entry name" value="Cyt_P450"/>
</dbReference>
<dbReference type="PANTHER" id="PTHR24300:SF386">
    <property type="entry name" value="CYTOCHROME P450"/>
    <property type="match status" value="1"/>
</dbReference>
<evidence type="ECO:0000256" key="4">
    <source>
        <dbReference type="ARBA" id="ARBA00010617"/>
    </source>
</evidence>
<evidence type="ECO:0000256" key="12">
    <source>
        <dbReference type="ARBA" id="ARBA00023136"/>
    </source>
</evidence>
<evidence type="ECO:0000256" key="10">
    <source>
        <dbReference type="ARBA" id="ARBA00023004"/>
    </source>
</evidence>
<name>A0A674JTE5_9SAUR</name>
<comment type="subcellular location">
    <subcellularLocation>
        <location evidence="3">Endoplasmic reticulum membrane</location>
        <topology evidence="3">Peripheral membrane protein</topology>
    </subcellularLocation>
    <subcellularLocation>
        <location evidence="2">Microsome membrane</location>
        <topology evidence="2">Peripheral membrane protein</topology>
    </subcellularLocation>
</comment>
<evidence type="ECO:0000256" key="5">
    <source>
        <dbReference type="ARBA" id="ARBA00022617"/>
    </source>
</evidence>
<evidence type="ECO:0000256" key="1">
    <source>
        <dbReference type="ARBA" id="ARBA00001971"/>
    </source>
</evidence>
<evidence type="ECO:0000256" key="9">
    <source>
        <dbReference type="ARBA" id="ARBA00023002"/>
    </source>
</evidence>
<evidence type="ECO:0000313" key="15">
    <source>
        <dbReference type="Proteomes" id="UP000472274"/>
    </source>
</evidence>
<keyword evidence="8" id="KW-0492">Microsome</keyword>
<evidence type="ECO:0000256" key="6">
    <source>
        <dbReference type="ARBA" id="ARBA00022723"/>
    </source>
</evidence>
<sequence>MGHNIPHNETSVLAGSSRHYRNTYNSNSVINTALTLEQCFPTESLAEQETPAPAEAGIQRDPAGEAVTTVVWVSGTAVNYYLSCPRADRAAHLAGAAEPHSAMELSGVLSLLLGVCVSCLLLVASWRKALARRKLPPGPTPLPFVGNILQLDTKALAKSILKFRDTYGPVFTLQLGSERAVVLCGYAAVKEALVDRGKEFGGRGNIATAARITKGFGVIFANGERWRQLRRFSLTTLRNFGMGKRSIEERIQEEAQRLVEELGNTKGSPFDPTFLLGSAVSNVICSIVFGSRFDYQDQEFLTLLSCINQNLRLLSSRWGQLYNAFPALLAALPGRHNAMFHNADTLKRFVSERAKRHRDSLDPSCPDSYIDCFLLQMDQEKQNPDTEFTTENLVMTTLELFFAGTETVSTTLRYGILLLMKYPEIKGRPGGVLRCWPGTWGPWVEVLASLGASVSPSVTPVLGRGNPLVFLKGPRYDKYTGRGPQLVGFGTPAVKRGNETLPFGEQEGHKRGRPGGRGELRRASGHRAGSRGPEKNLAINNNVLHSQGRACGYVPGWGGGEQEAALTNLNRVSGPFQRGKRARLSSGPTDFWPHGGQWSNVRLYPLGTCPNGTHPNLQCCLDKYSA</sequence>
<protein>
    <submittedName>
        <fullName evidence="14">Uncharacterized protein</fullName>
    </submittedName>
</protein>
<keyword evidence="9" id="KW-0560">Oxidoreductase</keyword>
<evidence type="ECO:0000256" key="2">
    <source>
        <dbReference type="ARBA" id="ARBA00004174"/>
    </source>
</evidence>